<dbReference type="EMBL" id="JBHSZV010000026">
    <property type="protein sequence ID" value="MFC7062332.1"/>
    <property type="molecule type" value="Genomic_DNA"/>
</dbReference>
<proteinExistence type="predicted"/>
<evidence type="ECO:0000259" key="2">
    <source>
        <dbReference type="Pfam" id="PF13477"/>
    </source>
</evidence>
<dbReference type="RefSeq" id="WP_204711823.1">
    <property type="nucleotide sequence ID" value="NZ_JBHSZV010000026.1"/>
</dbReference>
<dbReference type="Pfam" id="PF00534">
    <property type="entry name" value="Glycos_transf_1"/>
    <property type="match status" value="1"/>
</dbReference>
<keyword evidence="4" id="KW-1185">Reference proteome</keyword>
<dbReference type="CDD" id="cd03808">
    <property type="entry name" value="GT4_CapM-like"/>
    <property type="match status" value="1"/>
</dbReference>
<comment type="caution">
    <text evidence="3">The sequence shown here is derived from an EMBL/GenBank/DDBJ whole genome shotgun (WGS) entry which is preliminary data.</text>
</comment>
<feature type="domain" description="Glycosyl transferase family 1" evidence="1">
    <location>
        <begin position="182"/>
        <end position="346"/>
    </location>
</feature>
<dbReference type="InterPro" id="IPR028098">
    <property type="entry name" value="Glyco_trans_4-like_N"/>
</dbReference>
<evidence type="ECO:0000259" key="1">
    <source>
        <dbReference type="Pfam" id="PF00534"/>
    </source>
</evidence>
<dbReference type="PANTHER" id="PTHR12526">
    <property type="entry name" value="GLYCOSYLTRANSFERASE"/>
    <property type="match status" value="1"/>
</dbReference>
<accession>A0ABW2EM75</accession>
<protein>
    <submittedName>
        <fullName evidence="3">Glycosyltransferase family 4 protein</fullName>
    </submittedName>
</protein>
<sequence>MKILYVTTISNTMRFFTDHINMLLDQGHTVDFACNIVKPINSELVEHGCRVYNIEFQRKPLKKKNAIAYRKLKRIIKDEKYDVVHTHTPIAAMLTRLACKNMKDLKVIYTAHGFHFFKGAPFKNWLLYFPVEWWFAKYTDVLITINNEDYTRVNKFIKTGRIEYVPGVGLNTDKITGTVVDKNQKKSELGVNDDAIIVLSVGELNKNKNHETVIKALARLNNPKIMYLICGVGPLEKYLRGLIKELGMERQIKLMGYRTDIIKICLVSDVFVFPSYREGLSVALMEAMASGLAIVCSNIRGNSDLIDDNKGGTLVEPYDIDRYCEAIKNLYGSLELRENFGEYNKTKIKHYSTQNVLAEMKRIYQYLDYQQH</sequence>
<dbReference type="PANTHER" id="PTHR12526:SF630">
    <property type="entry name" value="GLYCOSYLTRANSFERASE"/>
    <property type="match status" value="1"/>
</dbReference>
<evidence type="ECO:0000313" key="4">
    <source>
        <dbReference type="Proteomes" id="UP001596410"/>
    </source>
</evidence>
<reference evidence="4" key="1">
    <citation type="journal article" date="2019" name="Int. J. Syst. Evol. Microbiol.">
        <title>The Global Catalogue of Microorganisms (GCM) 10K type strain sequencing project: providing services to taxonomists for standard genome sequencing and annotation.</title>
        <authorList>
            <consortium name="The Broad Institute Genomics Platform"/>
            <consortium name="The Broad Institute Genome Sequencing Center for Infectious Disease"/>
            <person name="Wu L."/>
            <person name="Ma J."/>
        </authorList>
    </citation>
    <scope>NUCLEOTIDE SEQUENCE [LARGE SCALE GENOMIC DNA]</scope>
    <source>
        <strain evidence="4">CGMCC 4.1621</strain>
    </source>
</reference>
<dbReference type="Proteomes" id="UP001596410">
    <property type="component" value="Unassembled WGS sequence"/>
</dbReference>
<feature type="domain" description="Glycosyltransferase subfamily 4-like N-terminal" evidence="2">
    <location>
        <begin position="2"/>
        <end position="142"/>
    </location>
</feature>
<dbReference type="InterPro" id="IPR001296">
    <property type="entry name" value="Glyco_trans_1"/>
</dbReference>
<dbReference type="Gene3D" id="3.40.50.2000">
    <property type="entry name" value="Glycogen Phosphorylase B"/>
    <property type="match status" value="2"/>
</dbReference>
<gene>
    <name evidence="3" type="ORF">ACFQIC_10725</name>
</gene>
<dbReference type="Pfam" id="PF13477">
    <property type="entry name" value="Glyco_trans_4_2"/>
    <property type="match status" value="1"/>
</dbReference>
<evidence type="ECO:0000313" key="3">
    <source>
        <dbReference type="EMBL" id="MFC7062332.1"/>
    </source>
</evidence>
<name>A0ABW2EM75_9BACI</name>
<organism evidence="3 4">
    <name type="scientific">Halobacillus seohaensis</name>
    <dbReference type="NCBI Taxonomy" id="447421"/>
    <lineage>
        <taxon>Bacteria</taxon>
        <taxon>Bacillati</taxon>
        <taxon>Bacillota</taxon>
        <taxon>Bacilli</taxon>
        <taxon>Bacillales</taxon>
        <taxon>Bacillaceae</taxon>
        <taxon>Halobacillus</taxon>
    </lineage>
</organism>
<dbReference type="SUPFAM" id="SSF53756">
    <property type="entry name" value="UDP-Glycosyltransferase/glycogen phosphorylase"/>
    <property type="match status" value="1"/>
</dbReference>